<feature type="compositionally biased region" description="Polar residues" evidence="1">
    <location>
        <begin position="363"/>
        <end position="372"/>
    </location>
</feature>
<reference evidence="2 3" key="1">
    <citation type="submission" date="2024-01" db="EMBL/GenBank/DDBJ databases">
        <title>Comparative genomics of Cryptococcus and Kwoniella reveals pathogenesis evolution and contrasting modes of karyotype evolution via chromosome fusion or intercentromeric recombination.</title>
        <authorList>
            <person name="Coelho M.A."/>
            <person name="David-Palma M."/>
            <person name="Shea T."/>
            <person name="Bowers K."/>
            <person name="McGinley-Smith S."/>
            <person name="Mohammad A.W."/>
            <person name="Gnirke A."/>
            <person name="Yurkov A.M."/>
            <person name="Nowrousian M."/>
            <person name="Sun S."/>
            <person name="Cuomo C.A."/>
            <person name="Heitman J."/>
        </authorList>
    </citation>
    <scope>NUCLEOTIDE SEQUENCE [LARGE SCALE GENOMIC DNA]</scope>
    <source>
        <strain evidence="2 3">CBS 6074</strain>
    </source>
</reference>
<dbReference type="GO" id="GO:0005634">
    <property type="term" value="C:nucleus"/>
    <property type="evidence" value="ECO:0007669"/>
    <property type="project" value="TreeGrafter"/>
</dbReference>
<name>A0AAX4JMM5_9TREE</name>
<sequence>MDKTLLPKLRRETLKIVRKASKPGGLVDNGEFTMAVARSRIEKAMGFSQGDLGGEWKKELKVIVQDALDKASDELEETKEAGSSKYPSPSPSPPPSPSPVKKKKNAPTSSSKSKDKKQEQKQRQVQKRKSKDPTSSDEEIGFEEEEEEEEEQIESDEEEKKPPPSPPSASKSKSKVKSNPSSSSSGIKKADSDVESDQEEEKAEEEGVEEEEPQARLDDSDMSSVYDEPPTRSRKSGSGSKISSRRRSKSGSADLSCDDEPSRKRTKSAPKKKKNPNEGLSRDEAKVADLKRIVTACGVRKQWAKEFADCPTTSSQIRHLQNLLSSLGMKGNPTLGKAKSLKEKRELAQELDDVQTFEAARGVSSNSGQRTTRAVAGKNKKRSLTDPEEDDSDVSEGADDVELDKEESALGAVLDFLGGDSDSE</sequence>
<dbReference type="AlphaFoldDB" id="A0AAX4JMM5"/>
<protein>
    <recommendedName>
        <fullName evidence="4">DEK C-terminal domain-containing protein</fullName>
    </recommendedName>
</protein>
<feature type="region of interest" description="Disordered" evidence="1">
    <location>
        <begin position="71"/>
        <end position="284"/>
    </location>
</feature>
<feature type="compositionally biased region" description="Acidic residues" evidence="1">
    <location>
        <begin position="193"/>
        <end position="212"/>
    </location>
</feature>
<feature type="compositionally biased region" description="Acidic residues" evidence="1">
    <location>
        <begin position="386"/>
        <end position="405"/>
    </location>
</feature>
<feature type="compositionally biased region" description="Basic residues" evidence="1">
    <location>
        <begin position="264"/>
        <end position="274"/>
    </location>
</feature>
<dbReference type="GeneID" id="91092188"/>
<keyword evidence="3" id="KW-1185">Reference proteome</keyword>
<dbReference type="PANTHER" id="PTHR15410:SF2">
    <property type="entry name" value="HIRA-INTERACTING PROTEIN 3"/>
    <property type="match status" value="1"/>
</dbReference>
<dbReference type="InterPro" id="IPR037647">
    <property type="entry name" value="HIRIP3"/>
</dbReference>
<feature type="region of interest" description="Disordered" evidence="1">
    <location>
        <begin position="355"/>
        <end position="405"/>
    </location>
</feature>
<feature type="compositionally biased region" description="Acidic residues" evidence="1">
    <location>
        <begin position="135"/>
        <end position="157"/>
    </location>
</feature>
<accession>A0AAX4JMM5</accession>
<dbReference type="PANTHER" id="PTHR15410">
    <property type="entry name" value="HIRA-INTERACTING PROTEIN 3"/>
    <property type="match status" value="1"/>
</dbReference>
<evidence type="ECO:0000313" key="2">
    <source>
        <dbReference type="EMBL" id="WWC86639.1"/>
    </source>
</evidence>
<evidence type="ECO:0000313" key="3">
    <source>
        <dbReference type="Proteomes" id="UP001355207"/>
    </source>
</evidence>
<gene>
    <name evidence="2" type="ORF">L201_001516</name>
</gene>
<evidence type="ECO:0000256" key="1">
    <source>
        <dbReference type="SAM" id="MobiDB-lite"/>
    </source>
</evidence>
<organism evidence="2 3">
    <name type="scientific">Kwoniella dendrophila CBS 6074</name>
    <dbReference type="NCBI Taxonomy" id="1295534"/>
    <lineage>
        <taxon>Eukaryota</taxon>
        <taxon>Fungi</taxon>
        <taxon>Dikarya</taxon>
        <taxon>Basidiomycota</taxon>
        <taxon>Agaricomycotina</taxon>
        <taxon>Tremellomycetes</taxon>
        <taxon>Tremellales</taxon>
        <taxon>Cryptococcaceae</taxon>
        <taxon>Kwoniella</taxon>
    </lineage>
</organism>
<feature type="compositionally biased region" description="Basic and acidic residues" evidence="1">
    <location>
        <begin position="71"/>
        <end position="82"/>
    </location>
</feature>
<feature type="compositionally biased region" description="Basic and acidic residues" evidence="1">
    <location>
        <begin position="112"/>
        <end position="122"/>
    </location>
</feature>
<dbReference type="RefSeq" id="XP_066073402.1">
    <property type="nucleotide sequence ID" value="XM_066217305.1"/>
</dbReference>
<dbReference type="Proteomes" id="UP001355207">
    <property type="component" value="Chromosome 2"/>
</dbReference>
<feature type="compositionally biased region" description="Pro residues" evidence="1">
    <location>
        <begin position="88"/>
        <end position="98"/>
    </location>
</feature>
<proteinExistence type="predicted"/>
<dbReference type="EMBL" id="CP144099">
    <property type="protein sequence ID" value="WWC86639.1"/>
    <property type="molecule type" value="Genomic_DNA"/>
</dbReference>
<evidence type="ECO:0008006" key="4">
    <source>
        <dbReference type="Google" id="ProtNLM"/>
    </source>
</evidence>